<sequence length="208" mass="24362">MVSVSAVSGTGCATAPVDPEVLELQKKLYKEQLIKQATIKRGSKYYPVSIEPFALERDRLALPFTDEDRALRKQWITDQALSAREPVAVPEWTRVNIFRRIYRKPFDILTSMIKPIVGPEYSRYFRWTAPKVFWTLALSWTLWYQVKYVPKTWEYSRRGIRIEKAYKPRIHPGQSDFPNSPRLTRDFAMEDFDRRVTFRGPNLVTSGP</sequence>
<dbReference type="GO" id="GO:0006120">
    <property type="term" value="P:mitochondrial electron transport, NADH to ubiquinone"/>
    <property type="evidence" value="ECO:0007669"/>
    <property type="project" value="InterPro"/>
</dbReference>
<gene>
    <name evidence="1" type="ORF">D915_004160</name>
</gene>
<reference evidence="1" key="1">
    <citation type="submission" date="2019-03" db="EMBL/GenBank/DDBJ databases">
        <title>Improved annotation for the trematode Fasciola hepatica.</title>
        <authorList>
            <person name="Choi Y.-J."/>
            <person name="Martin J."/>
            <person name="Mitreva M."/>
        </authorList>
    </citation>
    <scope>NUCLEOTIDE SEQUENCE [LARGE SCALE GENOMIC DNA]</scope>
</reference>
<proteinExistence type="predicted"/>
<dbReference type="PANTHER" id="PTHR21106">
    <property type="entry name" value="NADH DEHYDROGENASE [UBIQUINONE] 1 BETA SUBCOMPLEX SUBUNIT 6"/>
    <property type="match status" value="1"/>
</dbReference>
<dbReference type="GO" id="GO:0005739">
    <property type="term" value="C:mitochondrion"/>
    <property type="evidence" value="ECO:0007669"/>
    <property type="project" value="GOC"/>
</dbReference>
<evidence type="ECO:0000313" key="2">
    <source>
        <dbReference type="Proteomes" id="UP000230066"/>
    </source>
</evidence>
<dbReference type="EMBL" id="JXXN02001404">
    <property type="protein sequence ID" value="THD24839.1"/>
    <property type="molecule type" value="Genomic_DNA"/>
</dbReference>
<organism evidence="1 2">
    <name type="scientific">Fasciola hepatica</name>
    <name type="common">Liver fluke</name>
    <dbReference type="NCBI Taxonomy" id="6192"/>
    <lineage>
        <taxon>Eukaryota</taxon>
        <taxon>Metazoa</taxon>
        <taxon>Spiralia</taxon>
        <taxon>Lophotrochozoa</taxon>
        <taxon>Platyhelminthes</taxon>
        <taxon>Trematoda</taxon>
        <taxon>Digenea</taxon>
        <taxon>Plagiorchiida</taxon>
        <taxon>Echinostomata</taxon>
        <taxon>Echinostomatoidea</taxon>
        <taxon>Fasciolidae</taxon>
        <taxon>Fasciola</taxon>
    </lineage>
</organism>
<accession>A0A2H1CEU7</accession>
<protein>
    <submittedName>
        <fullName evidence="1">Uncharacterized protein</fullName>
    </submittedName>
</protein>
<dbReference type="PANTHER" id="PTHR21106:SF2">
    <property type="entry name" value="NADH DEHYDROGENASE [UBIQUINONE] 1 BETA SUBCOMPLEX SUBUNIT 6"/>
    <property type="match status" value="1"/>
</dbReference>
<evidence type="ECO:0000313" key="1">
    <source>
        <dbReference type="EMBL" id="THD24839.1"/>
    </source>
</evidence>
<dbReference type="AlphaFoldDB" id="A0A2H1CEU7"/>
<dbReference type="Proteomes" id="UP000230066">
    <property type="component" value="Unassembled WGS sequence"/>
</dbReference>
<name>A0A2H1CEU7_FASHE</name>
<dbReference type="Pfam" id="PF09782">
    <property type="entry name" value="NDUF_B6"/>
    <property type="match status" value="1"/>
</dbReference>
<comment type="caution">
    <text evidence="1">The sequence shown here is derived from an EMBL/GenBank/DDBJ whole genome shotgun (WGS) entry which is preliminary data.</text>
</comment>
<keyword evidence="2" id="KW-1185">Reference proteome</keyword>
<dbReference type="InterPro" id="IPR019174">
    <property type="entry name" value="NADH_DH_b-subcmplx_su6"/>
</dbReference>